<dbReference type="AlphaFoldDB" id="A0A559JHN1"/>
<evidence type="ECO:0000313" key="2">
    <source>
        <dbReference type="Proteomes" id="UP000317036"/>
    </source>
</evidence>
<accession>A0A559JHN1</accession>
<dbReference type="EMBL" id="VNJI01000083">
    <property type="protein sequence ID" value="TVX99380.1"/>
    <property type="molecule type" value="Genomic_DNA"/>
</dbReference>
<gene>
    <name evidence="1" type="ORF">FPZ49_33945</name>
</gene>
<protein>
    <submittedName>
        <fullName evidence="1">Uncharacterized protein</fullName>
    </submittedName>
</protein>
<organism evidence="1 2">
    <name type="scientific">Paenibacillus cremeus</name>
    <dbReference type="NCBI Taxonomy" id="2163881"/>
    <lineage>
        <taxon>Bacteria</taxon>
        <taxon>Bacillati</taxon>
        <taxon>Bacillota</taxon>
        <taxon>Bacilli</taxon>
        <taxon>Bacillales</taxon>
        <taxon>Paenibacillaceae</taxon>
        <taxon>Paenibacillus</taxon>
    </lineage>
</organism>
<comment type="caution">
    <text evidence="1">The sequence shown here is derived from an EMBL/GenBank/DDBJ whole genome shotgun (WGS) entry which is preliminary data.</text>
</comment>
<keyword evidence="2" id="KW-1185">Reference proteome</keyword>
<dbReference type="Proteomes" id="UP000317036">
    <property type="component" value="Unassembled WGS sequence"/>
</dbReference>
<reference evidence="1 2" key="1">
    <citation type="submission" date="2019-07" db="EMBL/GenBank/DDBJ databases">
        <authorList>
            <person name="Kim J."/>
        </authorList>
    </citation>
    <scope>NUCLEOTIDE SEQUENCE [LARGE SCALE GENOMIC DNA]</scope>
    <source>
        <strain evidence="1 2">JC52</strain>
    </source>
</reference>
<name>A0A559JHN1_9BACL</name>
<sequence length="117" mass="13046">MRPVSSRVPLSLKDQGMIVANVRTSNIYSMIEEVTDSQMSNVQLLDADSRPFFDKNTTFLSADSMQKERSGSSASYEARAWLRGNGFAAKRVEKSRIWMCRGTTCKGVSLSKGRSLQ</sequence>
<proteinExistence type="predicted"/>
<evidence type="ECO:0000313" key="1">
    <source>
        <dbReference type="EMBL" id="TVX99380.1"/>
    </source>
</evidence>
<dbReference type="RefSeq" id="WP_144854937.1">
    <property type="nucleotide sequence ID" value="NZ_VNJI01000083.1"/>
</dbReference>